<dbReference type="Proteomes" id="UP000215914">
    <property type="component" value="Unassembled WGS sequence"/>
</dbReference>
<proteinExistence type="predicted"/>
<gene>
    <name evidence="1" type="ORF">HanXRQr2_Chr16g0740381</name>
</gene>
<keyword evidence="2" id="KW-1185">Reference proteome</keyword>
<evidence type="ECO:0000313" key="1">
    <source>
        <dbReference type="EMBL" id="KAF5759363.1"/>
    </source>
</evidence>
<reference evidence="1" key="2">
    <citation type="submission" date="2020-06" db="EMBL/GenBank/DDBJ databases">
        <title>Helianthus annuus Genome sequencing and assembly Release 2.</title>
        <authorList>
            <person name="Gouzy J."/>
            <person name="Langlade N."/>
            <person name="Munos S."/>
        </authorList>
    </citation>
    <scope>NUCLEOTIDE SEQUENCE</scope>
    <source>
        <tissue evidence="1">Leaves</tissue>
    </source>
</reference>
<dbReference type="AlphaFoldDB" id="A0A9K3DRI5"/>
<protein>
    <submittedName>
        <fullName evidence="1">Uncharacterized protein</fullName>
    </submittedName>
</protein>
<dbReference type="EMBL" id="MNCJ02000331">
    <property type="protein sequence ID" value="KAF5759363.1"/>
    <property type="molecule type" value="Genomic_DNA"/>
</dbReference>
<dbReference type="Gramene" id="mRNA:HanXRQr2_Chr16g0740381">
    <property type="protein sequence ID" value="mRNA:HanXRQr2_Chr16g0740381"/>
    <property type="gene ID" value="HanXRQr2_Chr16g0740381"/>
</dbReference>
<organism evidence="1 2">
    <name type="scientific">Helianthus annuus</name>
    <name type="common">Common sunflower</name>
    <dbReference type="NCBI Taxonomy" id="4232"/>
    <lineage>
        <taxon>Eukaryota</taxon>
        <taxon>Viridiplantae</taxon>
        <taxon>Streptophyta</taxon>
        <taxon>Embryophyta</taxon>
        <taxon>Tracheophyta</taxon>
        <taxon>Spermatophyta</taxon>
        <taxon>Magnoliopsida</taxon>
        <taxon>eudicotyledons</taxon>
        <taxon>Gunneridae</taxon>
        <taxon>Pentapetalae</taxon>
        <taxon>asterids</taxon>
        <taxon>campanulids</taxon>
        <taxon>Asterales</taxon>
        <taxon>Asteraceae</taxon>
        <taxon>Asteroideae</taxon>
        <taxon>Heliantheae alliance</taxon>
        <taxon>Heliantheae</taxon>
        <taxon>Helianthus</taxon>
    </lineage>
</organism>
<sequence>MISILERGEEFVIENLEKHSELLYCLCYSNAYKKEVEWQTYEKLLPFKHMCDRRKVDVEIVQIESNDVIEAKKHEIVKK</sequence>
<name>A0A9K3DRI5_HELAN</name>
<accession>A0A9K3DRI5</accession>
<evidence type="ECO:0000313" key="2">
    <source>
        <dbReference type="Proteomes" id="UP000215914"/>
    </source>
</evidence>
<comment type="caution">
    <text evidence="1">The sequence shown here is derived from an EMBL/GenBank/DDBJ whole genome shotgun (WGS) entry which is preliminary data.</text>
</comment>
<reference evidence="1" key="1">
    <citation type="journal article" date="2017" name="Nature">
        <title>The sunflower genome provides insights into oil metabolism, flowering and Asterid evolution.</title>
        <authorList>
            <person name="Badouin H."/>
            <person name="Gouzy J."/>
            <person name="Grassa C.J."/>
            <person name="Murat F."/>
            <person name="Staton S.E."/>
            <person name="Cottret L."/>
            <person name="Lelandais-Briere C."/>
            <person name="Owens G.L."/>
            <person name="Carrere S."/>
            <person name="Mayjonade B."/>
            <person name="Legrand L."/>
            <person name="Gill N."/>
            <person name="Kane N.C."/>
            <person name="Bowers J.E."/>
            <person name="Hubner S."/>
            <person name="Bellec A."/>
            <person name="Berard A."/>
            <person name="Berges H."/>
            <person name="Blanchet N."/>
            <person name="Boniface M.C."/>
            <person name="Brunel D."/>
            <person name="Catrice O."/>
            <person name="Chaidir N."/>
            <person name="Claudel C."/>
            <person name="Donnadieu C."/>
            <person name="Faraut T."/>
            <person name="Fievet G."/>
            <person name="Helmstetter N."/>
            <person name="King M."/>
            <person name="Knapp S.J."/>
            <person name="Lai Z."/>
            <person name="Le Paslier M.C."/>
            <person name="Lippi Y."/>
            <person name="Lorenzon L."/>
            <person name="Mandel J.R."/>
            <person name="Marage G."/>
            <person name="Marchand G."/>
            <person name="Marquand E."/>
            <person name="Bret-Mestries E."/>
            <person name="Morien E."/>
            <person name="Nambeesan S."/>
            <person name="Nguyen T."/>
            <person name="Pegot-Espagnet P."/>
            <person name="Pouilly N."/>
            <person name="Raftis F."/>
            <person name="Sallet E."/>
            <person name="Schiex T."/>
            <person name="Thomas J."/>
            <person name="Vandecasteele C."/>
            <person name="Vares D."/>
            <person name="Vear F."/>
            <person name="Vautrin S."/>
            <person name="Crespi M."/>
            <person name="Mangin B."/>
            <person name="Burke J.M."/>
            <person name="Salse J."/>
            <person name="Munos S."/>
            <person name="Vincourt P."/>
            <person name="Rieseberg L.H."/>
            <person name="Langlade N.B."/>
        </authorList>
    </citation>
    <scope>NUCLEOTIDE SEQUENCE</scope>
    <source>
        <tissue evidence="1">Leaves</tissue>
    </source>
</reference>